<sequence>MRGMFGPARHIPARGSARWLHHADRAMQIIPAAAAGLLTVMALVPAACPDVRPTSALPSPLHGEALAWDEARGRLALFGGREPGGWLAGTWEWDGRVWRQAIDARASPPARAGHTLAFDPDRKRVVLYGGMTSPPPSSLCDTWEYDGTTWREISTGPCSGQRSRNASLVFDTRRRHLLLLDGPAIGGDQMRAGRLWAWQHEQWRLIDANGPRRTGFSQAAFDDRRGVLVVPVLFGGPDAGVWEWNGTAWNHVGAHGPAVRQTYALAWDSRRQRVLLRGGQGGTHGPYLADQWTWSGTEWTESLPTRTVPAGRGGATLVDDRARARLLYFGGYNDQQLGDFWSLQDDVWTRLGSR</sequence>
<reference evidence="1 2" key="1">
    <citation type="journal article" date="2016" name="Genome Announc.">
        <title>First Complete Genome Sequence of a Subdivision 6 Acidobacterium Strain.</title>
        <authorList>
            <person name="Huang S."/>
            <person name="Vieira S."/>
            <person name="Bunk B."/>
            <person name="Riedel T."/>
            <person name="Sproer C."/>
            <person name="Overmann J."/>
        </authorList>
    </citation>
    <scope>NUCLEOTIDE SEQUENCE [LARGE SCALE GENOMIC DNA]</scope>
    <source>
        <strain evidence="2">DSM 100886 HEG_-6_39</strain>
    </source>
</reference>
<dbReference type="Proteomes" id="UP000076079">
    <property type="component" value="Chromosome"/>
</dbReference>
<evidence type="ECO:0008006" key="3">
    <source>
        <dbReference type="Google" id="ProtNLM"/>
    </source>
</evidence>
<dbReference type="InterPro" id="IPR011043">
    <property type="entry name" value="Gal_Oxase/kelch_b-propeller"/>
</dbReference>
<gene>
    <name evidence="1" type="ORF">LuPra_05351</name>
</gene>
<dbReference type="SUPFAM" id="SSF117281">
    <property type="entry name" value="Kelch motif"/>
    <property type="match status" value="1"/>
</dbReference>
<dbReference type="SUPFAM" id="SSF50965">
    <property type="entry name" value="Galactose oxidase, central domain"/>
    <property type="match status" value="1"/>
</dbReference>
<dbReference type="Gene3D" id="2.120.10.80">
    <property type="entry name" value="Kelch-type beta propeller"/>
    <property type="match status" value="1"/>
</dbReference>
<accession>A0A143PWA4</accession>
<organism evidence="1 2">
    <name type="scientific">Luteitalea pratensis</name>
    <dbReference type="NCBI Taxonomy" id="1855912"/>
    <lineage>
        <taxon>Bacteria</taxon>
        <taxon>Pseudomonadati</taxon>
        <taxon>Acidobacteriota</taxon>
        <taxon>Vicinamibacteria</taxon>
        <taxon>Vicinamibacterales</taxon>
        <taxon>Vicinamibacteraceae</taxon>
        <taxon>Luteitalea</taxon>
    </lineage>
</organism>
<dbReference type="EMBL" id="CP015136">
    <property type="protein sequence ID" value="AMY12079.1"/>
    <property type="molecule type" value="Genomic_DNA"/>
</dbReference>
<dbReference type="KEGG" id="abac:LuPra_05351"/>
<evidence type="ECO:0000313" key="2">
    <source>
        <dbReference type="Proteomes" id="UP000076079"/>
    </source>
</evidence>
<proteinExistence type="predicted"/>
<reference evidence="2" key="2">
    <citation type="submission" date="2016-04" db="EMBL/GenBank/DDBJ databases">
        <title>First Complete Genome Sequence of a Subdivision 6 Acidobacterium.</title>
        <authorList>
            <person name="Huang S."/>
            <person name="Vieira S."/>
            <person name="Bunk B."/>
            <person name="Riedel T."/>
            <person name="Sproeer C."/>
            <person name="Overmann J."/>
        </authorList>
    </citation>
    <scope>NUCLEOTIDE SEQUENCE [LARGE SCALE GENOMIC DNA]</scope>
    <source>
        <strain evidence="2">DSM 100886 HEG_-6_39</strain>
    </source>
</reference>
<evidence type="ECO:0000313" key="1">
    <source>
        <dbReference type="EMBL" id="AMY12079.1"/>
    </source>
</evidence>
<protein>
    <recommendedName>
        <fullName evidence="3">Kelch motif</fullName>
    </recommendedName>
</protein>
<name>A0A143PWA4_LUTPR</name>
<dbReference type="InterPro" id="IPR015915">
    <property type="entry name" value="Kelch-typ_b-propeller"/>
</dbReference>
<dbReference type="STRING" id="1855912.LuPra_05351"/>
<dbReference type="AlphaFoldDB" id="A0A143PWA4"/>
<keyword evidence="2" id="KW-1185">Reference proteome</keyword>